<dbReference type="InterPro" id="IPR016024">
    <property type="entry name" value="ARM-type_fold"/>
</dbReference>
<feature type="compositionally biased region" description="Gly residues" evidence="1">
    <location>
        <begin position="132"/>
        <end position="144"/>
    </location>
</feature>
<gene>
    <name evidence="2" type="ORF">DTER00134_LOCUS2408</name>
</gene>
<feature type="region of interest" description="Disordered" evidence="1">
    <location>
        <begin position="46"/>
        <end position="73"/>
    </location>
</feature>
<dbReference type="PANTHER" id="PTHR21228">
    <property type="entry name" value="FAST LEU-RICH DOMAIN-CONTAINING"/>
    <property type="match status" value="1"/>
</dbReference>
<dbReference type="GO" id="GO:0000963">
    <property type="term" value="P:mitochondrial RNA processing"/>
    <property type="evidence" value="ECO:0007669"/>
    <property type="project" value="TreeGrafter"/>
</dbReference>
<organism evidence="2">
    <name type="scientific">Dunaliella tertiolecta</name>
    <name type="common">Green alga</name>
    <dbReference type="NCBI Taxonomy" id="3047"/>
    <lineage>
        <taxon>Eukaryota</taxon>
        <taxon>Viridiplantae</taxon>
        <taxon>Chlorophyta</taxon>
        <taxon>core chlorophytes</taxon>
        <taxon>Chlorophyceae</taxon>
        <taxon>CS clade</taxon>
        <taxon>Chlamydomonadales</taxon>
        <taxon>Dunaliellaceae</taxon>
        <taxon>Dunaliella</taxon>
    </lineage>
</organism>
<accession>A0A7S3QMT0</accession>
<dbReference type="GO" id="GO:0005759">
    <property type="term" value="C:mitochondrial matrix"/>
    <property type="evidence" value="ECO:0007669"/>
    <property type="project" value="TreeGrafter"/>
</dbReference>
<feature type="compositionally biased region" description="Gly residues" evidence="1">
    <location>
        <begin position="159"/>
        <end position="175"/>
    </location>
</feature>
<dbReference type="SUPFAM" id="SSF48371">
    <property type="entry name" value="ARM repeat"/>
    <property type="match status" value="1"/>
</dbReference>
<sequence>MLSESSRLLPSSRFPSCLQAHGALARCSQSPLFIQGMNLTSHIISSRRRPAGSTLKSKGKTNHHVSSPQNAPYFPDTVHYQLPFSSRTSSLHAPFILASHGRFQCVVPQASGVDDSGREDAHDQQTGRGRGRGGGRGGGQAGRGGRGRGEQRNRQEPGRGTGKGGRASRGRGGFPHGDKSREERVLSLEVCIKNGANPAHLTPNSTVFCMYNMAKHVEMGTHRGVQHGSSKCADVVDAARNLIRQLLGSSSSVGAPASALQPPVQQLDSKHLSLLAWSLSVMVGFDESLSAEARQLCYALAERAAQPRVIRTVVPDVQDVHPEACRNWAGVLYGLAKVGVKCSDDARVKQVFHVCMEQELPDLLSQGQRCLPQSISTVALACVDAGYEGSMEPFISAVARRVGEPSKGGVDEGIMARTVPQDWSNLFNACAKLEQRGVRAGGGMGIIAKVGAAALAGALQKPVQHQPKPQELANALWGLSFFKWYDANIIGVLAHALVEHVDSSTSQGISNTLWALAKFGWFDEGVVSKLAAGMVERIDSSTPQELSSTLWVLAKFEWYDEGIVSKLAAGMVEHIHSSTSQSLSNTLWALSILGWYDSGVYDALLVALLNRSDQLAPQQCSNAMYSCAVASHGGSAVDKLAQVISGQDVSKQGRWNTQDLNSALYAWAVLGCIGVASDSLNEMAQHLLREVNNRGPAASQASHLRQLYPAHLEAERVGLQGGGLSTANGMLQATAEQHIQGQAELCMKVRQSGGTAGMRHAAAALQRAGYEVELGGRVGQDGYQAELLVRHEGCPNGIAVDVLSGTDRFRHPPGQISGKARQRHAQIRQRCDGLVVLSEAAAKQPGLVVQQLDQELWYCSSADLIKIG</sequence>
<feature type="compositionally biased region" description="Basic and acidic residues" evidence="1">
    <location>
        <begin position="147"/>
        <end position="157"/>
    </location>
</feature>
<evidence type="ECO:0000256" key="1">
    <source>
        <dbReference type="SAM" id="MobiDB-lite"/>
    </source>
</evidence>
<dbReference type="GO" id="GO:0035770">
    <property type="term" value="C:ribonucleoprotein granule"/>
    <property type="evidence" value="ECO:0007669"/>
    <property type="project" value="TreeGrafter"/>
</dbReference>
<dbReference type="GO" id="GO:0044528">
    <property type="term" value="P:regulation of mitochondrial mRNA stability"/>
    <property type="evidence" value="ECO:0007669"/>
    <property type="project" value="TreeGrafter"/>
</dbReference>
<name>A0A7S3QMT0_DUNTE</name>
<evidence type="ECO:0008006" key="3">
    <source>
        <dbReference type="Google" id="ProtNLM"/>
    </source>
</evidence>
<protein>
    <recommendedName>
        <fullName evidence="3">RAP domain-containing protein</fullName>
    </recommendedName>
</protein>
<dbReference type="EMBL" id="HBIP01004893">
    <property type="protein sequence ID" value="CAE0487362.1"/>
    <property type="molecule type" value="Transcribed_RNA"/>
</dbReference>
<dbReference type="GO" id="GO:0003723">
    <property type="term" value="F:RNA binding"/>
    <property type="evidence" value="ECO:0007669"/>
    <property type="project" value="TreeGrafter"/>
</dbReference>
<dbReference type="AlphaFoldDB" id="A0A7S3QMT0"/>
<dbReference type="InterPro" id="IPR050870">
    <property type="entry name" value="FAST_kinase"/>
</dbReference>
<feature type="region of interest" description="Disordered" evidence="1">
    <location>
        <begin position="110"/>
        <end position="181"/>
    </location>
</feature>
<reference evidence="2" key="1">
    <citation type="submission" date="2021-01" db="EMBL/GenBank/DDBJ databases">
        <authorList>
            <person name="Corre E."/>
            <person name="Pelletier E."/>
            <person name="Niang G."/>
            <person name="Scheremetjew M."/>
            <person name="Finn R."/>
            <person name="Kale V."/>
            <person name="Holt S."/>
            <person name="Cochrane G."/>
            <person name="Meng A."/>
            <person name="Brown T."/>
            <person name="Cohen L."/>
        </authorList>
    </citation>
    <scope>NUCLEOTIDE SEQUENCE</scope>
    <source>
        <strain evidence="2">CCMP1320</strain>
    </source>
</reference>
<evidence type="ECO:0000313" key="2">
    <source>
        <dbReference type="EMBL" id="CAE0487362.1"/>
    </source>
</evidence>
<proteinExistence type="predicted"/>
<feature type="compositionally biased region" description="Basic and acidic residues" evidence="1">
    <location>
        <begin position="115"/>
        <end position="125"/>
    </location>
</feature>
<dbReference type="PANTHER" id="PTHR21228:SF40">
    <property type="entry name" value="LD45607P"/>
    <property type="match status" value="1"/>
</dbReference>